<keyword evidence="2" id="KW-1185">Reference proteome</keyword>
<dbReference type="Proteomes" id="UP000266861">
    <property type="component" value="Unassembled WGS sequence"/>
</dbReference>
<gene>
    <name evidence="1" type="ORF">Glove_375g54</name>
</gene>
<dbReference type="AlphaFoldDB" id="A0A397H8C8"/>
<evidence type="ECO:0000313" key="1">
    <source>
        <dbReference type="EMBL" id="RHZ58208.1"/>
    </source>
</evidence>
<evidence type="ECO:0000313" key="2">
    <source>
        <dbReference type="Proteomes" id="UP000266861"/>
    </source>
</evidence>
<name>A0A397H8C8_9GLOM</name>
<proteinExistence type="predicted"/>
<dbReference type="EMBL" id="PQFF01000338">
    <property type="protein sequence ID" value="RHZ58208.1"/>
    <property type="molecule type" value="Genomic_DNA"/>
</dbReference>
<reference evidence="1 2" key="1">
    <citation type="submission" date="2018-08" db="EMBL/GenBank/DDBJ databases">
        <title>Genome and evolution of the arbuscular mycorrhizal fungus Diversispora epigaea (formerly Glomus versiforme) and its bacterial endosymbionts.</title>
        <authorList>
            <person name="Sun X."/>
            <person name="Fei Z."/>
            <person name="Harrison M."/>
        </authorList>
    </citation>
    <scope>NUCLEOTIDE SEQUENCE [LARGE SCALE GENOMIC DNA]</scope>
    <source>
        <strain evidence="1 2">IT104</strain>
    </source>
</reference>
<accession>A0A397H8C8</accession>
<sequence length="153" mass="17584">MPATSVPSERRFSDAENVLTDNLIFIISQYVEYNIESLLAAKQIVLDEELSETDSENSKEQDNFIEIQSLSPEISDLDKIDDKTIEHCETKHIMPCAIIDIIDGKIQRCRSSDKLRPLYQLIGMWQVDKNTVEEVNKQLENLNIFETKAPQKP</sequence>
<protein>
    <submittedName>
        <fullName evidence="1">Uncharacterized protein</fullName>
    </submittedName>
</protein>
<dbReference type="OrthoDB" id="2449586at2759"/>
<organism evidence="1 2">
    <name type="scientific">Diversispora epigaea</name>
    <dbReference type="NCBI Taxonomy" id="1348612"/>
    <lineage>
        <taxon>Eukaryota</taxon>
        <taxon>Fungi</taxon>
        <taxon>Fungi incertae sedis</taxon>
        <taxon>Mucoromycota</taxon>
        <taxon>Glomeromycotina</taxon>
        <taxon>Glomeromycetes</taxon>
        <taxon>Diversisporales</taxon>
        <taxon>Diversisporaceae</taxon>
        <taxon>Diversispora</taxon>
    </lineage>
</organism>
<comment type="caution">
    <text evidence="1">The sequence shown here is derived from an EMBL/GenBank/DDBJ whole genome shotgun (WGS) entry which is preliminary data.</text>
</comment>